<dbReference type="InterPro" id="IPR001999">
    <property type="entry name" value="Osteonectin_CS"/>
</dbReference>
<evidence type="ECO:0000256" key="9">
    <source>
        <dbReference type="SAM" id="SignalP"/>
    </source>
</evidence>
<dbReference type="GO" id="GO:0005615">
    <property type="term" value="C:extracellular space"/>
    <property type="evidence" value="ECO:0007669"/>
    <property type="project" value="InterPro"/>
</dbReference>
<dbReference type="SMART" id="SM00280">
    <property type="entry name" value="KAZAL"/>
    <property type="match status" value="1"/>
</dbReference>
<dbReference type="PANTHER" id="PTHR13866">
    <property type="entry name" value="SPARC OSTEONECTIN"/>
    <property type="match status" value="1"/>
</dbReference>
<feature type="domain" description="Kazal-like" evidence="11">
    <location>
        <begin position="91"/>
        <end position="152"/>
    </location>
</feature>
<evidence type="ECO:0000256" key="8">
    <source>
        <dbReference type="ARBA" id="ARBA00023180"/>
    </source>
</evidence>
<sequence>MKPCAFVVILIISLLFPSIQAKKGKHGKKRADWDLLEPMVEMIHKEDKYLPSEGDESKKDKIVPGANPCANHFCGWGKECKLNEKGKPTCHCATECPQGPIPDPLDRVCSNTNVTYSSICHLYRERCRCRRDMPSCTNPKHKHLHLQYLGECKGKHKTTNLNILTKLALLQVMRDLKKRQELYGDQWIQLIEEAERDDHLKHVYPVIWKYCDLDNKPHDKHVSHHELIPLTAPVIPLESCIEPFLRSCDTDSDEKITLKEWGKCLGLEENEIFERC</sequence>
<gene>
    <name evidence="12" type="ORF">M513_09089</name>
    <name evidence="13" type="ORF">M514_09089</name>
</gene>
<comment type="similarity">
    <text evidence="2">Belongs to the SPARC family.</text>
</comment>
<name>A0A085N5I5_9BILA</name>
<evidence type="ECO:0000256" key="4">
    <source>
        <dbReference type="ARBA" id="ARBA00022530"/>
    </source>
</evidence>
<evidence type="ECO:0000256" key="5">
    <source>
        <dbReference type="ARBA" id="ARBA00022729"/>
    </source>
</evidence>
<evidence type="ECO:0000256" key="7">
    <source>
        <dbReference type="ARBA" id="ARBA00023157"/>
    </source>
</evidence>
<dbReference type="SUPFAM" id="SSF100895">
    <property type="entry name" value="Kazal-type serine protease inhibitors"/>
    <property type="match status" value="1"/>
</dbReference>
<dbReference type="PANTHER" id="PTHR13866:SF14">
    <property type="entry name" value="BM-40"/>
    <property type="match status" value="1"/>
</dbReference>
<dbReference type="SMART" id="SM00274">
    <property type="entry name" value="FOLN"/>
    <property type="match status" value="1"/>
</dbReference>
<evidence type="ECO:0000259" key="10">
    <source>
        <dbReference type="SMART" id="SM00274"/>
    </source>
</evidence>
<evidence type="ECO:0008006" key="15">
    <source>
        <dbReference type="Google" id="ProtNLM"/>
    </source>
</evidence>
<feature type="signal peptide" evidence="9">
    <location>
        <begin position="1"/>
        <end position="21"/>
    </location>
</feature>
<dbReference type="Pfam" id="PF10591">
    <property type="entry name" value="SPARC_Ca_bdg"/>
    <property type="match status" value="1"/>
</dbReference>
<keyword evidence="14" id="KW-1185">Reference proteome</keyword>
<reference evidence="13 14" key="1">
    <citation type="journal article" date="2014" name="Nat. Genet.">
        <title>Genome and transcriptome of the porcine whipworm Trichuris suis.</title>
        <authorList>
            <person name="Jex A.R."/>
            <person name="Nejsum P."/>
            <person name="Schwarz E.M."/>
            <person name="Hu L."/>
            <person name="Young N.D."/>
            <person name="Hall R.S."/>
            <person name="Korhonen P.K."/>
            <person name="Liao S."/>
            <person name="Thamsborg S."/>
            <person name="Xia J."/>
            <person name="Xu P."/>
            <person name="Wang S."/>
            <person name="Scheerlinck J.P."/>
            <person name="Hofmann A."/>
            <person name="Sternberg P.W."/>
            <person name="Wang J."/>
            <person name="Gasser R.B."/>
        </authorList>
    </citation>
    <scope>NUCLEOTIDE SEQUENCE [LARGE SCALE GENOMIC DNA]</scope>
    <source>
        <strain evidence="13">DCEP-RM93F</strain>
        <strain evidence="12">DCEP-RM93M</strain>
    </source>
</reference>
<dbReference type="GO" id="GO:0005518">
    <property type="term" value="F:collagen binding"/>
    <property type="evidence" value="ECO:0007669"/>
    <property type="project" value="TreeGrafter"/>
</dbReference>
<keyword evidence="3" id="KW-0964">Secreted</keyword>
<dbReference type="GO" id="GO:0050840">
    <property type="term" value="F:extracellular matrix binding"/>
    <property type="evidence" value="ECO:0007669"/>
    <property type="project" value="TreeGrafter"/>
</dbReference>
<dbReference type="AlphaFoldDB" id="A0A085N5I5"/>
<evidence type="ECO:0000256" key="1">
    <source>
        <dbReference type="ARBA" id="ARBA00004498"/>
    </source>
</evidence>
<dbReference type="PROSITE" id="PS00612">
    <property type="entry name" value="OSTEONECTIN_1"/>
    <property type="match status" value="1"/>
</dbReference>
<dbReference type="InterPro" id="IPR003645">
    <property type="entry name" value="Fol_N"/>
</dbReference>
<proteinExistence type="inferred from homology"/>
<evidence type="ECO:0000256" key="2">
    <source>
        <dbReference type="ARBA" id="ARBA00006404"/>
    </source>
</evidence>
<dbReference type="Proteomes" id="UP000030758">
    <property type="component" value="Unassembled WGS sequence"/>
</dbReference>
<dbReference type="GO" id="GO:0005509">
    <property type="term" value="F:calcium ion binding"/>
    <property type="evidence" value="ECO:0007669"/>
    <property type="project" value="InterPro"/>
</dbReference>
<evidence type="ECO:0000256" key="6">
    <source>
        <dbReference type="ARBA" id="ARBA00022837"/>
    </source>
</evidence>
<dbReference type="InterPro" id="IPR019577">
    <property type="entry name" value="SPARC/Testican_Ca-bd-dom"/>
</dbReference>
<dbReference type="InterPro" id="IPR015369">
    <property type="entry name" value="Follistatin/Osteonectin_EGF"/>
</dbReference>
<dbReference type="Proteomes" id="UP000030764">
    <property type="component" value="Unassembled WGS sequence"/>
</dbReference>
<keyword evidence="6" id="KW-0106">Calcium</keyword>
<evidence type="ECO:0000313" key="12">
    <source>
        <dbReference type="EMBL" id="KFD49996.1"/>
    </source>
</evidence>
<organism evidence="13">
    <name type="scientific">Trichuris suis</name>
    <name type="common">pig whipworm</name>
    <dbReference type="NCBI Taxonomy" id="68888"/>
    <lineage>
        <taxon>Eukaryota</taxon>
        <taxon>Metazoa</taxon>
        <taxon>Ecdysozoa</taxon>
        <taxon>Nematoda</taxon>
        <taxon>Enoplea</taxon>
        <taxon>Dorylaimia</taxon>
        <taxon>Trichinellida</taxon>
        <taxon>Trichuridae</taxon>
        <taxon>Trichuris</taxon>
    </lineage>
</organism>
<dbReference type="InterPro" id="IPR036058">
    <property type="entry name" value="Kazal_dom_sf"/>
</dbReference>
<dbReference type="Gene3D" id="1.10.238.10">
    <property type="entry name" value="EF-hand"/>
    <property type="match status" value="1"/>
</dbReference>
<comment type="subcellular location">
    <subcellularLocation>
        <location evidence="1">Secreted</location>
        <location evidence="1">Extracellular space</location>
        <location evidence="1">Extracellular matrix</location>
    </subcellularLocation>
</comment>
<keyword evidence="4" id="KW-0272">Extracellular matrix</keyword>
<dbReference type="EMBL" id="KL363260">
    <property type="protein sequence ID" value="KFD49996.1"/>
    <property type="molecule type" value="Genomic_DNA"/>
</dbReference>
<evidence type="ECO:0000259" key="11">
    <source>
        <dbReference type="SMART" id="SM00280"/>
    </source>
</evidence>
<dbReference type="Gene3D" id="3.30.60.30">
    <property type="match status" value="1"/>
</dbReference>
<keyword evidence="7" id="KW-1015">Disulfide bond</keyword>
<dbReference type="InterPro" id="IPR011992">
    <property type="entry name" value="EF-hand-dom_pair"/>
</dbReference>
<keyword evidence="8" id="KW-0325">Glycoprotein</keyword>
<feature type="chain" id="PRO_5010405340" description="Kazal-type serine protease inhibitor domain protein" evidence="9">
    <location>
        <begin position="22"/>
        <end position="276"/>
    </location>
</feature>
<dbReference type="SUPFAM" id="SSF47473">
    <property type="entry name" value="EF-hand"/>
    <property type="match status" value="1"/>
</dbReference>
<dbReference type="Pfam" id="PF09289">
    <property type="entry name" value="FOLN"/>
    <property type="match status" value="1"/>
</dbReference>
<evidence type="ECO:0000313" key="14">
    <source>
        <dbReference type="Proteomes" id="UP000030764"/>
    </source>
</evidence>
<keyword evidence="5 9" id="KW-0732">Signal</keyword>
<protein>
    <recommendedName>
        <fullName evidence="15">Kazal-type serine protease inhibitor domain protein</fullName>
    </recommendedName>
</protein>
<feature type="domain" description="Follistatin-like" evidence="10">
    <location>
        <begin position="68"/>
        <end position="91"/>
    </location>
</feature>
<accession>A0A085N5I5</accession>
<evidence type="ECO:0000256" key="3">
    <source>
        <dbReference type="ARBA" id="ARBA00022525"/>
    </source>
</evidence>
<dbReference type="EMBL" id="KL367551">
    <property type="protein sequence ID" value="KFD64731.1"/>
    <property type="molecule type" value="Genomic_DNA"/>
</dbReference>
<evidence type="ECO:0000313" key="13">
    <source>
        <dbReference type="EMBL" id="KFD64731.1"/>
    </source>
</evidence>
<dbReference type="InterPro" id="IPR002350">
    <property type="entry name" value="Kazal_dom"/>
</dbReference>